<evidence type="ECO:0000313" key="3">
    <source>
        <dbReference type="Proteomes" id="UP000181917"/>
    </source>
</evidence>
<dbReference type="EMBL" id="FNKH01000002">
    <property type="protein sequence ID" value="SDQ67993.1"/>
    <property type="molecule type" value="Genomic_DNA"/>
</dbReference>
<evidence type="ECO:0000313" key="2">
    <source>
        <dbReference type="EMBL" id="SDQ67993.1"/>
    </source>
</evidence>
<feature type="domain" description="Aminoglycoside phosphotransferase" evidence="1">
    <location>
        <begin position="34"/>
        <end position="275"/>
    </location>
</feature>
<dbReference type="Proteomes" id="UP000181917">
    <property type="component" value="Unassembled WGS sequence"/>
</dbReference>
<dbReference type="Gene3D" id="3.30.200.20">
    <property type="entry name" value="Phosphorylase Kinase, domain 1"/>
    <property type="match status" value="1"/>
</dbReference>
<evidence type="ECO:0000259" key="1">
    <source>
        <dbReference type="Pfam" id="PF01636"/>
    </source>
</evidence>
<dbReference type="GO" id="GO:0016301">
    <property type="term" value="F:kinase activity"/>
    <property type="evidence" value="ECO:0007669"/>
    <property type="project" value="UniProtKB-KW"/>
</dbReference>
<dbReference type="CDD" id="cd05154">
    <property type="entry name" value="ACAD10_11_N-like"/>
    <property type="match status" value="1"/>
</dbReference>
<dbReference type="STRING" id="37928.SAMN04489742_2103"/>
<dbReference type="PANTHER" id="PTHR47829:SF1">
    <property type="entry name" value="HAD FAMILY PHOSPHATASE"/>
    <property type="match status" value="1"/>
</dbReference>
<dbReference type="InterPro" id="IPR052898">
    <property type="entry name" value="ACAD10-like"/>
</dbReference>
<accession>A0A1H1CUU4</accession>
<proteinExistence type="predicted"/>
<dbReference type="PANTHER" id="PTHR47829">
    <property type="entry name" value="HYDROLASE, PUTATIVE (AFU_ORTHOLOGUE AFUA_1G12880)-RELATED"/>
    <property type="match status" value="1"/>
</dbReference>
<reference evidence="2 3" key="1">
    <citation type="submission" date="2016-10" db="EMBL/GenBank/DDBJ databases">
        <authorList>
            <person name="de Groot N.N."/>
        </authorList>
    </citation>
    <scope>NUCLEOTIDE SEQUENCE [LARGE SCALE GENOMIC DNA]</scope>
    <source>
        <strain evidence="2 3">DSM 20117</strain>
    </source>
</reference>
<protein>
    <submittedName>
        <fullName evidence="2">Predicted kinase, aminoglycoside phosphotransferase (APT) family</fullName>
    </submittedName>
</protein>
<dbReference type="RefSeq" id="WP_074700358.1">
    <property type="nucleotide sequence ID" value="NZ_CP018863.1"/>
</dbReference>
<dbReference type="KEGG" id="acry:AC20117_06885"/>
<dbReference type="InterPro" id="IPR041726">
    <property type="entry name" value="ACAD10_11_N"/>
</dbReference>
<organism evidence="2 3">
    <name type="scientific">Crystallibacter crystallopoietes</name>
    <dbReference type="NCBI Taxonomy" id="37928"/>
    <lineage>
        <taxon>Bacteria</taxon>
        <taxon>Bacillati</taxon>
        <taxon>Actinomycetota</taxon>
        <taxon>Actinomycetes</taxon>
        <taxon>Micrococcales</taxon>
        <taxon>Micrococcaceae</taxon>
        <taxon>Crystallibacter</taxon>
    </lineage>
</organism>
<dbReference type="InterPro" id="IPR011009">
    <property type="entry name" value="Kinase-like_dom_sf"/>
</dbReference>
<dbReference type="SUPFAM" id="SSF56112">
    <property type="entry name" value="Protein kinase-like (PK-like)"/>
    <property type="match status" value="1"/>
</dbReference>
<dbReference type="OrthoDB" id="3806873at2"/>
<dbReference type="AlphaFoldDB" id="A0A1H1CUU4"/>
<sequence length="361" mass="39935">MGEASTGPIPGLDLDRFSTWLQSQHPELGKPSSATALTGGRSNLTFALDCGENQLVLRRPPLGHVMETAHDMSREFTVQQALQQAGFPVPRMHFMEDDRDGKSGVGTQFYVMDKVGGQPFDSLDDNRGFTPDQLHQLSLKMARTLAKLHNVRPDTVGLEQFGRPEGYLERQVRRWTKQLAASSSRELPELEELSRRLTPVPEPSGASIVHGDYKLNNALVRVNGDRLEVAAILDWEMSTLGDPLTDLALFGLYWQMRYLDPVTADVFESSVDYSAGYPAFDELVEAYAAERAIAVPDLTWHLAFAAFKTAVITESIHYRHLSGGTVGEGFARIGEMTLPLARAGHRFLDGKSAVIQPAERI</sequence>
<dbReference type="InterPro" id="IPR002575">
    <property type="entry name" value="Aminoglycoside_PTrfase"/>
</dbReference>
<dbReference type="Pfam" id="PF01636">
    <property type="entry name" value="APH"/>
    <property type="match status" value="1"/>
</dbReference>
<gene>
    <name evidence="2" type="ORF">SAMN04489742_2103</name>
</gene>
<keyword evidence="3" id="KW-1185">Reference proteome</keyword>
<dbReference type="Gene3D" id="3.90.1200.10">
    <property type="match status" value="1"/>
</dbReference>
<keyword evidence="2" id="KW-0808">Transferase</keyword>
<name>A0A1H1CUU4_9MICC</name>
<keyword evidence="2" id="KW-0418">Kinase</keyword>